<proteinExistence type="predicted"/>
<evidence type="ECO:0000313" key="3">
    <source>
        <dbReference type="EMBL" id="NMK98447.1"/>
    </source>
</evidence>
<protein>
    <submittedName>
        <fullName evidence="3">VOC family protein</fullName>
    </submittedName>
</protein>
<dbReference type="InterPro" id="IPR025870">
    <property type="entry name" value="Glyoxalase-like_dom"/>
</dbReference>
<dbReference type="AlphaFoldDB" id="A0A7X9WBL1"/>
<dbReference type="InterPro" id="IPR029068">
    <property type="entry name" value="Glyas_Bleomycin-R_OHBP_Dase"/>
</dbReference>
<evidence type="ECO:0000313" key="5">
    <source>
        <dbReference type="Proteomes" id="UP000550736"/>
    </source>
</evidence>
<dbReference type="Proteomes" id="UP000538955">
    <property type="component" value="Unassembled WGS sequence"/>
</dbReference>
<evidence type="ECO:0000259" key="1">
    <source>
        <dbReference type="Pfam" id="PF13468"/>
    </source>
</evidence>
<organism evidence="3 5">
    <name type="scientific">Staphylococcus capitis</name>
    <dbReference type="NCBI Taxonomy" id="29388"/>
    <lineage>
        <taxon>Bacteria</taxon>
        <taxon>Bacillati</taxon>
        <taxon>Bacillota</taxon>
        <taxon>Bacilli</taxon>
        <taxon>Bacillales</taxon>
        <taxon>Staphylococcaceae</taxon>
        <taxon>Staphylococcus</taxon>
    </lineage>
</organism>
<gene>
    <name evidence="3" type="ORF">HHM13_10280</name>
    <name evidence="2" type="ORF">HHM24_10350</name>
</gene>
<evidence type="ECO:0000313" key="4">
    <source>
        <dbReference type="Proteomes" id="UP000538955"/>
    </source>
</evidence>
<dbReference type="PANTHER" id="PTHR40265:SF1">
    <property type="entry name" value="GLYOXALASE-LIKE DOMAIN-CONTAINING PROTEIN"/>
    <property type="match status" value="1"/>
</dbReference>
<dbReference type="EMBL" id="JABBMI010000080">
    <property type="protein sequence ID" value="NMK55117.1"/>
    <property type="molecule type" value="Genomic_DNA"/>
</dbReference>
<reference evidence="4 5" key="1">
    <citation type="submission" date="2020-04" db="EMBL/GenBank/DDBJ databases">
        <title>The Epidemiology and Molecular Characteristics of Linezolid-Resistant Staphylococcus capitis in Huashan Hospital, Shanghai.</title>
        <authorList>
            <person name="Ding L."/>
            <person name="Li P."/>
            <person name="Yang Y."/>
            <person name="Lin D."/>
            <person name="Xu X."/>
        </authorList>
    </citation>
    <scope>NUCLEOTIDE SEQUENCE [LARGE SCALE GENOMIC DNA]</scope>
    <source>
        <strain evidence="3 5">12-86</strain>
        <strain evidence="2 4">17-84</strain>
    </source>
</reference>
<dbReference type="Gene3D" id="3.10.180.10">
    <property type="entry name" value="2,3-Dihydroxybiphenyl 1,2-Dioxygenase, domain 1"/>
    <property type="match status" value="1"/>
</dbReference>
<dbReference type="Proteomes" id="UP000550736">
    <property type="component" value="Unassembled WGS sequence"/>
</dbReference>
<comment type="caution">
    <text evidence="3">The sequence shown here is derived from an EMBL/GenBank/DDBJ whole genome shotgun (WGS) entry which is preliminary data.</text>
</comment>
<keyword evidence="4" id="KW-1185">Reference proteome</keyword>
<dbReference type="SUPFAM" id="SSF54593">
    <property type="entry name" value="Glyoxalase/Bleomycin resistance protein/Dihydroxybiphenyl dioxygenase"/>
    <property type="match status" value="1"/>
</dbReference>
<feature type="domain" description="Glyoxalase-like" evidence="1">
    <location>
        <begin position="5"/>
        <end position="190"/>
    </location>
</feature>
<dbReference type="PANTHER" id="PTHR40265">
    <property type="entry name" value="BLL2707 PROTEIN"/>
    <property type="match status" value="1"/>
</dbReference>
<dbReference type="RefSeq" id="WP_002432523.1">
    <property type="nucleotide sequence ID" value="NZ_CBCPJN010000006.1"/>
</dbReference>
<dbReference type="EMBL" id="JABBLX010000044">
    <property type="protein sequence ID" value="NMK98447.1"/>
    <property type="molecule type" value="Genomic_DNA"/>
</dbReference>
<name>A0A7X9WBL1_STACP</name>
<dbReference type="Pfam" id="PF13468">
    <property type="entry name" value="Glyoxalase_3"/>
    <property type="match status" value="1"/>
</dbReference>
<sequence length="253" mass="29613">MELKFDHIIHYINQLNQFEFPGKLLKLHNGGKHHQFGTYNQLSYINGNYIELLDVEDKEKLKKVAKTEEGRVSFATKIAQDDFNQGFKTICLRTKNIEEVKATLQKKNIDVIGPVRMERENKKGDKVGWQLLYIADPSYNVKPPFFIQWDESEAYKNESLKDLYQKQFSIETLVVSSEKRNLTVDNWIKWYDMKVVDETDTYTDLILADDDILFRIEDGKDPGYHTLVIKDSEATSPYSIIIRGAKYRFEPIN</sequence>
<accession>A0A7X9WBL1</accession>
<dbReference type="Gene3D" id="2.60.40.4320">
    <property type="match status" value="1"/>
</dbReference>
<evidence type="ECO:0000313" key="2">
    <source>
        <dbReference type="EMBL" id="NMK55117.1"/>
    </source>
</evidence>